<name>A0ABV1KH55_9PSEU</name>
<dbReference type="EMBL" id="JBEDNQ010000011">
    <property type="protein sequence ID" value="MEQ3553785.1"/>
    <property type="molecule type" value="Genomic_DNA"/>
</dbReference>
<dbReference type="Proteomes" id="UP001494902">
    <property type="component" value="Unassembled WGS sequence"/>
</dbReference>
<comment type="caution">
    <text evidence="1">The sequence shown here is derived from an EMBL/GenBank/DDBJ whole genome shotgun (WGS) entry which is preliminary data.</text>
</comment>
<dbReference type="Gene3D" id="1.25.10.10">
    <property type="entry name" value="Leucine-rich Repeat Variant"/>
    <property type="match status" value="2"/>
</dbReference>
<dbReference type="InterPro" id="IPR016024">
    <property type="entry name" value="ARM-type_fold"/>
</dbReference>
<dbReference type="SUPFAM" id="SSF48371">
    <property type="entry name" value="ARM repeat"/>
    <property type="match status" value="1"/>
</dbReference>
<keyword evidence="2" id="KW-1185">Reference proteome</keyword>
<protein>
    <submittedName>
        <fullName evidence="1">HEAT repeat domain-containing protein</fullName>
    </submittedName>
</protein>
<accession>A0ABV1KH55</accession>
<evidence type="ECO:0000313" key="2">
    <source>
        <dbReference type="Proteomes" id="UP001494902"/>
    </source>
</evidence>
<dbReference type="RefSeq" id="WP_349300843.1">
    <property type="nucleotide sequence ID" value="NZ_JBEDNQ010000011.1"/>
</dbReference>
<organism evidence="1 2">
    <name type="scientific">Pseudonocardia nematodicida</name>
    <dbReference type="NCBI Taxonomy" id="1206997"/>
    <lineage>
        <taxon>Bacteria</taxon>
        <taxon>Bacillati</taxon>
        <taxon>Actinomycetota</taxon>
        <taxon>Actinomycetes</taxon>
        <taxon>Pseudonocardiales</taxon>
        <taxon>Pseudonocardiaceae</taxon>
        <taxon>Pseudonocardia</taxon>
    </lineage>
</organism>
<proteinExistence type="predicted"/>
<evidence type="ECO:0000313" key="1">
    <source>
        <dbReference type="EMBL" id="MEQ3553785.1"/>
    </source>
</evidence>
<reference evidence="1 2" key="1">
    <citation type="submission" date="2024-03" db="EMBL/GenBank/DDBJ databases">
        <title>Draft genome sequence of Pseudonocardia nematodicida JCM 31783.</title>
        <authorList>
            <person name="Butdee W."/>
            <person name="Duangmal K."/>
        </authorList>
    </citation>
    <scope>NUCLEOTIDE SEQUENCE [LARGE SCALE GENOMIC DNA]</scope>
    <source>
        <strain evidence="1 2">JCM 31783</strain>
    </source>
</reference>
<dbReference type="InterPro" id="IPR011989">
    <property type="entry name" value="ARM-like"/>
</dbReference>
<gene>
    <name evidence="1" type="ORF">WIS52_25200</name>
</gene>
<sequence>MITALDSPAASERLQAALTAGTRPDPALVGPLVARCAVEPDFFVRDMLTWALTRHPADTVVRRLLPELGSEVAQARGQALHTLSKIGDPRTWPAITAELLTDADDEVARTAWRTAVDLVPDGGEPELAAVLATQFARGDREVRRSLSRALVALGPAALPVLERAATARDAEVRAHALATQRLVQDPGQDVDALIDQARRAVALRAGPVAEVSGFDADR</sequence>